<dbReference type="EMBL" id="CH476617">
    <property type="protein sequence ID" value="EEP81184.1"/>
    <property type="molecule type" value="Genomic_DNA"/>
</dbReference>
<dbReference type="PANTHER" id="PTHR21310:SF37">
    <property type="entry name" value="AMINOGLYCOSIDE PHOSPHOTRANSFERASE DOMAIN-CONTAINING PROTEIN"/>
    <property type="match status" value="1"/>
</dbReference>
<dbReference type="eggNOG" id="ENOG502SII6">
    <property type="taxonomic scope" value="Eukaryota"/>
</dbReference>
<dbReference type="PANTHER" id="PTHR21310">
    <property type="entry name" value="AMINOGLYCOSIDE PHOSPHOTRANSFERASE-RELATED-RELATED"/>
    <property type="match status" value="1"/>
</dbReference>
<keyword evidence="2" id="KW-1185">Reference proteome</keyword>
<dbReference type="Proteomes" id="UP000002058">
    <property type="component" value="Unassembled WGS sequence"/>
</dbReference>
<dbReference type="VEuPathDB" id="FungiDB:UREG_06026"/>
<name>C4JU87_UNCRE</name>
<dbReference type="GeneID" id="8438932"/>
<dbReference type="RefSeq" id="XP_002585337.1">
    <property type="nucleotide sequence ID" value="XM_002585291.1"/>
</dbReference>
<protein>
    <recommendedName>
        <fullName evidence="3">Aminoglycoside phosphotransferase domain-containing protein</fullName>
    </recommendedName>
</protein>
<reference evidence="2" key="1">
    <citation type="journal article" date="2009" name="Genome Res.">
        <title>Comparative genomic analyses of the human fungal pathogens Coccidioides and their relatives.</title>
        <authorList>
            <person name="Sharpton T.J."/>
            <person name="Stajich J.E."/>
            <person name="Rounsley S.D."/>
            <person name="Gardner M.J."/>
            <person name="Wortman J.R."/>
            <person name="Jordar V.S."/>
            <person name="Maiti R."/>
            <person name="Kodira C.D."/>
            <person name="Neafsey D.E."/>
            <person name="Zeng Q."/>
            <person name="Hung C.-Y."/>
            <person name="McMahan C."/>
            <person name="Muszewska A."/>
            <person name="Grynberg M."/>
            <person name="Mandel M.A."/>
            <person name="Kellner E.M."/>
            <person name="Barker B.M."/>
            <person name="Galgiani J.N."/>
            <person name="Orbach M.J."/>
            <person name="Kirkland T.N."/>
            <person name="Cole G.T."/>
            <person name="Henn M.R."/>
            <person name="Birren B.W."/>
            <person name="Taylor J.W."/>
        </authorList>
    </citation>
    <scope>NUCLEOTIDE SEQUENCE [LARGE SCALE GENOMIC DNA]</scope>
    <source>
        <strain evidence="2">UAMH 1704</strain>
    </source>
</reference>
<dbReference type="InterPro" id="IPR051678">
    <property type="entry name" value="AGP_Transferase"/>
</dbReference>
<dbReference type="HOGENOM" id="CLU_025005_2_0_1"/>
<dbReference type="KEGG" id="ure:UREG_06026"/>
<dbReference type="OrthoDB" id="4177777at2759"/>
<evidence type="ECO:0008006" key="3">
    <source>
        <dbReference type="Google" id="ProtNLM"/>
    </source>
</evidence>
<organism evidence="1 2">
    <name type="scientific">Uncinocarpus reesii (strain UAMH 1704)</name>
    <dbReference type="NCBI Taxonomy" id="336963"/>
    <lineage>
        <taxon>Eukaryota</taxon>
        <taxon>Fungi</taxon>
        <taxon>Dikarya</taxon>
        <taxon>Ascomycota</taxon>
        <taxon>Pezizomycotina</taxon>
        <taxon>Eurotiomycetes</taxon>
        <taxon>Eurotiomycetidae</taxon>
        <taxon>Onygenales</taxon>
        <taxon>Onygenaceae</taxon>
        <taxon>Uncinocarpus</taxon>
    </lineage>
</organism>
<proteinExistence type="predicted"/>
<evidence type="ECO:0000313" key="2">
    <source>
        <dbReference type="Proteomes" id="UP000002058"/>
    </source>
</evidence>
<dbReference type="InParanoid" id="C4JU87"/>
<dbReference type="OMA" id="DINGQEC"/>
<evidence type="ECO:0000313" key="1">
    <source>
        <dbReference type="EMBL" id="EEP81184.1"/>
    </source>
</evidence>
<gene>
    <name evidence="1" type="ORF">UREG_06026</name>
</gene>
<accession>C4JU87</accession>
<dbReference type="STRING" id="336963.C4JU87"/>
<sequence length="323" mass="36702">MVRTRRLRRGEVTYSWARNAETNILVALEDHKKTIKLCANLLKKSALLQQAAAHHLRLSPEQCEPSHPKSWLFGSFNVCIPISVPGNKEVLMRFPILHRIGESFRPGNADEKLRCEAGAYAWLRENCPSIPVPKLYGFSLSTGQNFTAIENLPPVPRLLHHLRRRLLKLFGCAVPSAYIPQEGLDLSILKAGYLLIERIPESYGRMLSCTWEDKRHDKGLRANLFKGISKTILTLAQVPVPRIGSFMIDDSGFLTLSNRPLTLEIMDSESQQIPVDIPRDMTYSSVNAYVLDCLSFHDNRLHFQPNAINDSPYNYANRCQTFF</sequence>
<dbReference type="AlphaFoldDB" id="C4JU87"/>